<evidence type="ECO:0000313" key="1">
    <source>
        <dbReference type="EMBL" id="NVK97803.1"/>
    </source>
</evidence>
<dbReference type="InterPro" id="IPR016035">
    <property type="entry name" value="Acyl_Trfase/lysoPLipase"/>
</dbReference>
<protein>
    <recommendedName>
        <fullName evidence="3">PLA2c domain-containing protein</fullName>
    </recommendedName>
</protein>
<evidence type="ECO:0000313" key="2">
    <source>
        <dbReference type="Proteomes" id="UP000565723"/>
    </source>
</evidence>
<dbReference type="SUPFAM" id="SSF52151">
    <property type="entry name" value="FabD/lysophospholipase-like"/>
    <property type="match status" value="1"/>
</dbReference>
<dbReference type="AlphaFoldDB" id="A0A850LIQ8"/>
<reference evidence="1 2" key="1">
    <citation type="journal article" date="2020" name="Proc. Natl. Acad. Sci. U.S.A.">
        <title>Ecological drivers of bacterial community assembly in synthetic phycospheres.</title>
        <authorList>
            <person name="Fu H."/>
            <person name="Uchimiya M."/>
            <person name="Gore J."/>
            <person name="Moran M.A."/>
        </authorList>
    </citation>
    <scope>NUCLEOTIDE SEQUENCE [LARGE SCALE GENOMIC DNA]</scope>
    <source>
        <strain evidence="1">HF-Din03</strain>
    </source>
</reference>
<organism evidence="1 2">
    <name type="scientific">Ruegeria pomeroyi</name>
    <dbReference type="NCBI Taxonomy" id="89184"/>
    <lineage>
        <taxon>Bacteria</taxon>
        <taxon>Pseudomonadati</taxon>
        <taxon>Pseudomonadota</taxon>
        <taxon>Alphaproteobacteria</taxon>
        <taxon>Rhodobacterales</taxon>
        <taxon>Roseobacteraceae</taxon>
        <taxon>Ruegeria</taxon>
    </lineage>
</organism>
<dbReference type="Gene3D" id="3.40.1090.10">
    <property type="entry name" value="Cytosolic phospholipase A2 catalytic domain"/>
    <property type="match status" value="1"/>
</dbReference>
<proteinExistence type="predicted"/>
<comment type="caution">
    <text evidence="1">The sequence shown here is derived from an EMBL/GenBank/DDBJ whole genome shotgun (WGS) entry which is preliminary data.</text>
</comment>
<name>A0A850LIQ8_9RHOB</name>
<accession>A0A850LIQ8</accession>
<sequence>MSSNSTHTVSGTVWNQTGNAIKKVWICHFPGKGAAPQYFETQNSLNNNQGESFSYDGIQLPSGGNDQWMVYYQDAFNNLIGTDGLFNAEINHNNGGVTITLDGTSVDVGQKSSIGVEDTTTYTAMQVPMVAGYLSQGGISVSDMYIAAGLTAPTKSGIGIALSGGGSRAMSAGIGQLQALVSMGWTKDVLAMSTVSGGGWVGIPYMFLPKEFSDDDFLGSYLPPEQLTNSNINTMGPSQIGGKTNKMSALTLFISMLHMSHAVSDDDRLYSNGTMIWQMLMARYFLHPYGLVTIGHDFNPSDTFAYSDAVIKNNALVNQPVIRSDPFQQADMADPYKIARPMMISNMMLEVQNQSATTFGAPVVSTPFFTGCLGAPDATTTRGIKSSVGGAAVASQGFNSMYWYLNGNQPQDQANLVISQRRNWALADCLGTSSSAIAAGVLQFMSRLSLNEIADGVMENGPDVLEADREMLPEDVYLELKNMYDAGDRESLLAQLSAQDIPSFLKTPSYMYWSPAHVESSGTSKNPMDYEANFVDGGLMENTGVANLLAFTDINVVFAFINTATAMTKTGGAGIPGQNGTDIQVTEDIAALFGYRPYSKSKGWERYSSTDLTKGSIQSRCLARAQIFPDGKFAEFLKGLWQATLDENNNPGVYPAVLSQLLELRANPLFGIFKSRLVTISWHYLTPASSWNAALTPSVSSTLSGISDFPNYPTIRTGLDYSEVNFLSSFAGFCALPSNRKPGTSSLMEEVFMSTPDMPDLED</sequence>
<gene>
    <name evidence="1" type="ORF">HW564_12800</name>
</gene>
<evidence type="ECO:0008006" key="3">
    <source>
        <dbReference type="Google" id="ProtNLM"/>
    </source>
</evidence>
<dbReference type="Proteomes" id="UP000565723">
    <property type="component" value="Unassembled WGS sequence"/>
</dbReference>
<dbReference type="EMBL" id="JABXIY010000033">
    <property type="protein sequence ID" value="NVK97803.1"/>
    <property type="molecule type" value="Genomic_DNA"/>
</dbReference>
<dbReference type="RefSeq" id="WP_011242114.1">
    <property type="nucleotide sequence ID" value="NZ_JABXIY010000033.1"/>
</dbReference>